<comment type="caution">
    <text evidence="3">The sequence shown here is derived from an EMBL/GenBank/DDBJ whole genome shotgun (WGS) entry which is preliminary data.</text>
</comment>
<dbReference type="RefSeq" id="WP_009865228.1">
    <property type="nucleotide sequence ID" value="NZ_JBHSTT010000019.1"/>
</dbReference>
<feature type="compositionally biased region" description="Pro residues" evidence="1">
    <location>
        <begin position="49"/>
        <end position="58"/>
    </location>
</feature>
<evidence type="ECO:0000256" key="1">
    <source>
        <dbReference type="SAM" id="MobiDB-lite"/>
    </source>
</evidence>
<feature type="region of interest" description="Disordered" evidence="1">
    <location>
        <begin position="18"/>
        <end position="127"/>
    </location>
</feature>
<proteinExistence type="predicted"/>
<accession>A0ABW1WKE8</accession>
<dbReference type="EMBL" id="JBHSTT010000019">
    <property type="protein sequence ID" value="MFC6388866.1"/>
    <property type="molecule type" value="Genomic_DNA"/>
</dbReference>
<feature type="compositionally biased region" description="Low complexity" evidence="1">
    <location>
        <begin position="59"/>
        <end position="79"/>
    </location>
</feature>
<evidence type="ECO:0000313" key="4">
    <source>
        <dbReference type="Proteomes" id="UP001596237"/>
    </source>
</evidence>
<feature type="chain" id="PRO_5047186432" evidence="2">
    <location>
        <begin position="26"/>
        <end position="218"/>
    </location>
</feature>
<feature type="compositionally biased region" description="Basic and acidic residues" evidence="1">
    <location>
        <begin position="27"/>
        <end position="38"/>
    </location>
</feature>
<feature type="compositionally biased region" description="Basic residues" evidence="1">
    <location>
        <begin position="80"/>
        <end position="95"/>
    </location>
</feature>
<keyword evidence="4" id="KW-1185">Reference proteome</keyword>
<feature type="signal peptide" evidence="2">
    <location>
        <begin position="1"/>
        <end position="25"/>
    </location>
</feature>
<sequence length="218" mass="23448">MSSRSRIRTLLLVAGAILTIGPAHSQDGTEPKPREGSEIKASGNWTDPPAKPATPPTPAAATRTTPPPARADVALAPARKAAKQARHSAKLRRQTIRTVASRAERPTRMQAARTISRPTRHVAASPRPVNWPVARGRPRPVYGYIEPEAPAEAYYERRRFGTIGSGPASLGLPQEAAPFDRFAGMPASGRLIVRWRGATFPPGYAGSGPWEPDAFDPE</sequence>
<evidence type="ECO:0000256" key="2">
    <source>
        <dbReference type="SAM" id="SignalP"/>
    </source>
</evidence>
<dbReference type="Proteomes" id="UP001596237">
    <property type="component" value="Unassembled WGS sequence"/>
</dbReference>
<reference evidence="4" key="1">
    <citation type="journal article" date="2019" name="Int. J. Syst. Evol. Microbiol.">
        <title>The Global Catalogue of Microorganisms (GCM) 10K type strain sequencing project: providing services to taxonomists for standard genome sequencing and annotation.</title>
        <authorList>
            <consortium name="The Broad Institute Genomics Platform"/>
            <consortium name="The Broad Institute Genome Sequencing Center for Infectious Disease"/>
            <person name="Wu L."/>
            <person name="Ma J."/>
        </authorList>
    </citation>
    <scope>NUCLEOTIDE SEQUENCE [LARGE SCALE GENOMIC DNA]</scope>
    <source>
        <strain evidence="4">CCUG 36916</strain>
    </source>
</reference>
<name>A0ABW1WKE8_9HYPH</name>
<keyword evidence="2" id="KW-0732">Signal</keyword>
<gene>
    <name evidence="3" type="ORF">ACFQDP_05850</name>
</gene>
<organism evidence="3 4">
    <name type="scientific">Methylorubrum zatmanii</name>
    <dbReference type="NCBI Taxonomy" id="29429"/>
    <lineage>
        <taxon>Bacteria</taxon>
        <taxon>Pseudomonadati</taxon>
        <taxon>Pseudomonadota</taxon>
        <taxon>Alphaproteobacteria</taxon>
        <taxon>Hyphomicrobiales</taxon>
        <taxon>Methylobacteriaceae</taxon>
        <taxon>Methylorubrum</taxon>
    </lineage>
</organism>
<evidence type="ECO:0000313" key="3">
    <source>
        <dbReference type="EMBL" id="MFC6388866.1"/>
    </source>
</evidence>
<protein>
    <submittedName>
        <fullName evidence="3">Uncharacterized protein</fullName>
    </submittedName>
</protein>